<keyword evidence="2 3" id="KW-0456">Lyase</keyword>
<dbReference type="NCBIfam" id="NF003969">
    <property type="entry name" value="PRK05463.1"/>
    <property type="match status" value="1"/>
</dbReference>
<organism evidence="4 5">
    <name type="scientific">Litoreibacter meonggei</name>
    <dbReference type="NCBI Taxonomy" id="1049199"/>
    <lineage>
        <taxon>Bacteria</taxon>
        <taxon>Pseudomonadati</taxon>
        <taxon>Pseudomonadota</taxon>
        <taxon>Alphaproteobacteria</taxon>
        <taxon>Rhodobacterales</taxon>
        <taxon>Roseobacteraceae</taxon>
        <taxon>Litoreibacter</taxon>
    </lineage>
</organism>
<dbReference type="HAMAP" id="MF_01830">
    <property type="entry name" value="Hydro_lyase"/>
    <property type="match status" value="1"/>
</dbReference>
<dbReference type="InterPro" id="IPR016938">
    <property type="entry name" value="UPF0317"/>
</dbReference>
<dbReference type="InterPro" id="IPR009906">
    <property type="entry name" value="D-Glu_cyclase"/>
</dbReference>
<evidence type="ECO:0000256" key="3">
    <source>
        <dbReference type="HAMAP-Rule" id="MF_01830"/>
    </source>
</evidence>
<reference evidence="4 5" key="1">
    <citation type="submission" date="2018-10" db="EMBL/GenBank/DDBJ databases">
        <title>Genomic Encyclopedia of Archaeal and Bacterial Type Strains, Phase II (KMG-II): from individual species to whole genera.</title>
        <authorList>
            <person name="Goeker M."/>
        </authorList>
    </citation>
    <scope>NUCLEOTIDE SEQUENCE [LARGE SCALE GENOMIC DNA]</scope>
    <source>
        <strain evidence="4 5">DSM 29466</strain>
    </source>
</reference>
<name>A0A497WZG8_9RHOB</name>
<dbReference type="Pfam" id="PF07286">
    <property type="entry name" value="D-Glu_cyclase"/>
    <property type="match status" value="1"/>
</dbReference>
<dbReference type="AlphaFoldDB" id="A0A497WZG8"/>
<keyword evidence="5" id="KW-1185">Reference proteome</keyword>
<comment type="similarity">
    <text evidence="1 3">Belongs to the D-glutamate cyclase family.</text>
</comment>
<sequence>MVGLVIRVWGIILSDTISYDSLRGATAADVRKAIRSGAYSKHTAGLAAGKLQCNLAILPEAYALDFLRFCQRNPKPCPVVGVSETGSPYVPTLGSEIDIRTDVPQYRVYRDGVLAEELDDISDIWRDDLVTIALGCSFTFENALIEAGINIRHIEQNRTVPMYSSSLELVPAGPFHGTMVVTMRPIPYDRVADALKISAAYPQAHGAPVASGDPAAIGIANLNAPEWGEPVEVRAGELPLYWACGVTPQNVLLDAKLPFVITHKPGCMLIADVGERDELSNHTSLTSVQQGDYHYA</sequence>
<dbReference type="Gene3D" id="3.40.1640.10">
    <property type="entry name" value="PSTPO5379-like"/>
    <property type="match status" value="1"/>
</dbReference>
<dbReference type="InterPro" id="IPR038021">
    <property type="entry name" value="Putative_hydro-lyase"/>
</dbReference>
<dbReference type="Gene3D" id="3.30.2040.10">
    <property type="entry name" value="PSTPO5379-like domain"/>
    <property type="match status" value="1"/>
</dbReference>
<evidence type="ECO:0000256" key="1">
    <source>
        <dbReference type="ARBA" id="ARBA00007896"/>
    </source>
</evidence>
<dbReference type="EMBL" id="RCCE01000001">
    <property type="protein sequence ID" value="RLJ59945.1"/>
    <property type="molecule type" value="Genomic_DNA"/>
</dbReference>
<evidence type="ECO:0000256" key="2">
    <source>
        <dbReference type="ARBA" id="ARBA00023239"/>
    </source>
</evidence>
<evidence type="ECO:0000313" key="4">
    <source>
        <dbReference type="EMBL" id="RLJ59945.1"/>
    </source>
</evidence>
<proteinExistence type="inferred from homology"/>
<dbReference type="FunFam" id="3.30.2040.10:FF:000001">
    <property type="entry name" value="D-glutamate cyclase, mitochondrial"/>
    <property type="match status" value="1"/>
</dbReference>
<protein>
    <recommendedName>
        <fullName evidence="3">Putative hydro-lyase BCF46_0135</fullName>
        <ecNumber evidence="3">4.2.1.-</ecNumber>
    </recommendedName>
</protein>
<dbReference type="Proteomes" id="UP000269157">
    <property type="component" value="Unassembled WGS sequence"/>
</dbReference>
<evidence type="ECO:0000313" key="5">
    <source>
        <dbReference type="Proteomes" id="UP000269157"/>
    </source>
</evidence>
<dbReference type="PANTHER" id="PTHR32022">
    <property type="entry name" value="D-GLUTAMATE CYCLASE, MITOCHONDRIAL"/>
    <property type="match status" value="1"/>
</dbReference>
<comment type="caution">
    <text evidence="4">The sequence shown here is derived from an EMBL/GenBank/DDBJ whole genome shotgun (WGS) entry which is preliminary data.</text>
</comment>
<dbReference type="GO" id="GO:0016829">
    <property type="term" value="F:lyase activity"/>
    <property type="evidence" value="ECO:0007669"/>
    <property type="project" value="UniProtKB-KW"/>
</dbReference>
<dbReference type="PIRSF" id="PIRSF029755">
    <property type="entry name" value="UCP029755"/>
    <property type="match status" value="1"/>
</dbReference>
<dbReference type="EC" id="4.2.1.-" evidence="3"/>
<dbReference type="SUPFAM" id="SSF160920">
    <property type="entry name" value="PSTPO5379-like"/>
    <property type="match status" value="1"/>
</dbReference>
<gene>
    <name evidence="4" type="ORF">BCF46_0135</name>
</gene>
<accession>A0A497WZG8</accession>
<dbReference type="PANTHER" id="PTHR32022:SF10">
    <property type="entry name" value="D-GLUTAMATE CYCLASE, MITOCHONDRIAL"/>
    <property type="match status" value="1"/>
</dbReference>